<gene>
    <name evidence="1" type="ORF">EYF80_054079</name>
</gene>
<reference evidence="1 2" key="1">
    <citation type="submission" date="2019-03" db="EMBL/GenBank/DDBJ databases">
        <title>First draft genome of Liparis tanakae, snailfish: a comprehensive survey of snailfish specific genes.</title>
        <authorList>
            <person name="Kim W."/>
            <person name="Song I."/>
            <person name="Jeong J.-H."/>
            <person name="Kim D."/>
            <person name="Kim S."/>
            <person name="Ryu S."/>
            <person name="Song J.Y."/>
            <person name="Lee S.K."/>
        </authorList>
    </citation>
    <scope>NUCLEOTIDE SEQUENCE [LARGE SCALE GENOMIC DNA]</scope>
    <source>
        <tissue evidence="1">Muscle</tissue>
    </source>
</reference>
<sequence>MVPVTSWELMNAPLGLNTTISREVVPTLEPPLTCEGKVPVPALYSLFTERLSFLKHNKGPVALVSEKSFEDINELLEKEM</sequence>
<protein>
    <submittedName>
        <fullName evidence="1">Uncharacterized protein</fullName>
    </submittedName>
</protein>
<evidence type="ECO:0000313" key="1">
    <source>
        <dbReference type="EMBL" id="TNN35751.1"/>
    </source>
</evidence>
<evidence type="ECO:0000313" key="2">
    <source>
        <dbReference type="Proteomes" id="UP000314294"/>
    </source>
</evidence>
<keyword evidence="2" id="KW-1185">Reference proteome</keyword>
<name>A0A4Z2F4S7_9TELE</name>
<dbReference type="Proteomes" id="UP000314294">
    <property type="component" value="Unassembled WGS sequence"/>
</dbReference>
<comment type="caution">
    <text evidence="1">The sequence shown here is derived from an EMBL/GenBank/DDBJ whole genome shotgun (WGS) entry which is preliminary data.</text>
</comment>
<dbReference type="EMBL" id="SRLO01001714">
    <property type="protein sequence ID" value="TNN35751.1"/>
    <property type="molecule type" value="Genomic_DNA"/>
</dbReference>
<proteinExistence type="predicted"/>
<organism evidence="1 2">
    <name type="scientific">Liparis tanakae</name>
    <name type="common">Tanaka's snailfish</name>
    <dbReference type="NCBI Taxonomy" id="230148"/>
    <lineage>
        <taxon>Eukaryota</taxon>
        <taxon>Metazoa</taxon>
        <taxon>Chordata</taxon>
        <taxon>Craniata</taxon>
        <taxon>Vertebrata</taxon>
        <taxon>Euteleostomi</taxon>
        <taxon>Actinopterygii</taxon>
        <taxon>Neopterygii</taxon>
        <taxon>Teleostei</taxon>
        <taxon>Neoteleostei</taxon>
        <taxon>Acanthomorphata</taxon>
        <taxon>Eupercaria</taxon>
        <taxon>Perciformes</taxon>
        <taxon>Cottioidei</taxon>
        <taxon>Cottales</taxon>
        <taxon>Liparidae</taxon>
        <taxon>Liparis</taxon>
    </lineage>
</organism>
<accession>A0A4Z2F4S7</accession>
<dbReference type="AlphaFoldDB" id="A0A4Z2F4S7"/>